<name>D7PC23_STRLR</name>
<dbReference type="BioCyc" id="MetaCyc:MONOMER-16106"/>
<dbReference type="AlphaFoldDB" id="D7PC23"/>
<gene>
    <name evidence="1" type="primary">dhpK</name>
</gene>
<evidence type="ECO:0000313" key="1">
    <source>
        <dbReference type="EMBL" id="ACZ13462.1"/>
    </source>
</evidence>
<accession>D7PC23</accession>
<protein>
    <submittedName>
        <fullName evidence="1">Uncharacterized protein dhpK</fullName>
    </submittedName>
</protein>
<dbReference type="InterPro" id="IPR007434">
    <property type="entry name" value="FemAB-like"/>
</dbReference>
<proteinExistence type="predicted"/>
<dbReference type="EMBL" id="GU199252">
    <property type="protein sequence ID" value="ACZ13462.1"/>
    <property type="molecule type" value="Genomic_DNA"/>
</dbReference>
<sequence>MTEGMPVSEVRILSSVDEVGPAAWEELTKAADVDSSHGFLRFREYVEPGRSVLFTLGPPERPRGALRGVVAVPGSGLTSDPWKFVGSQAVLRLDAGTDEAEAASLRRAQRDLVRAAADPAGRAGDDGGEPLWQALTRGLGACLVVREFDRSELLCHPEADAAEARSVAARLVRAAQTSAAEHGAGAVAFPFVSPRDTLLRSVLTEAGFRGGAMTGASWVETGGYGSYEEFLAVLPSRRRRRYRLEEQRLLEAPDLTTAEVDPVRNAARIAELEARTLVKHGGLADAEAIRRARIELADRLPDDAVVIPAVIRDGRIIACALHLRGPRSVVFMTYGCDYDVEERGPAYPWAAFYHPIRTAIAHGASSVRLGLEGFEAKTRRGAVVEARELWVWTPDAAALARLGDLLELVGERNTSYLGRFSQ</sequence>
<organism evidence="1">
    <name type="scientific">Streptomyces luridus</name>
    <dbReference type="NCBI Taxonomy" id="67320"/>
    <lineage>
        <taxon>Bacteria</taxon>
        <taxon>Bacillati</taxon>
        <taxon>Actinomycetota</taxon>
        <taxon>Actinomycetes</taxon>
        <taxon>Kitasatosporales</taxon>
        <taxon>Streptomycetaceae</taxon>
        <taxon>Streptomyces</taxon>
    </lineage>
</organism>
<dbReference type="SUPFAM" id="SSF55729">
    <property type="entry name" value="Acyl-CoA N-acyltransferases (Nat)"/>
    <property type="match status" value="1"/>
</dbReference>
<dbReference type="InterPro" id="IPR016181">
    <property type="entry name" value="Acyl_CoA_acyltransferase"/>
</dbReference>
<dbReference type="Pfam" id="PF04339">
    <property type="entry name" value="FemAB_like"/>
    <property type="match status" value="1"/>
</dbReference>
<reference evidence="1" key="1">
    <citation type="journal article" date="2010" name="Chem. Biol.">
        <title>Molecular cloning and heterologous expression of the dehydrophos biosynthetic gene cluster.</title>
        <authorList>
            <person name="Circello B.T."/>
            <person name="Eliot A.C."/>
            <person name="Lee J.H."/>
            <person name="van der Donk W.A."/>
            <person name="Metcalf W.W."/>
        </authorList>
    </citation>
    <scope>NUCLEOTIDE SEQUENCE</scope>
    <source>
        <strain evidence="1">NRRL 1510</strain>
    </source>
</reference>